<gene>
    <name evidence="2" type="ORF">F0919_04720</name>
</gene>
<feature type="transmembrane region" description="Helical" evidence="1">
    <location>
        <begin position="23"/>
        <end position="46"/>
    </location>
</feature>
<keyword evidence="1" id="KW-1133">Transmembrane helix</keyword>
<feature type="transmembrane region" description="Helical" evidence="1">
    <location>
        <begin position="97"/>
        <end position="118"/>
    </location>
</feature>
<comment type="caution">
    <text evidence="2">The sequence shown here is derived from an EMBL/GenBank/DDBJ whole genome shotgun (WGS) entry which is preliminary data.</text>
</comment>
<evidence type="ECO:0000313" key="3">
    <source>
        <dbReference type="Proteomes" id="UP000323632"/>
    </source>
</evidence>
<dbReference type="RefSeq" id="WP_150031554.1">
    <property type="nucleotide sequence ID" value="NZ_VWSH01000001.1"/>
</dbReference>
<keyword evidence="1" id="KW-0812">Transmembrane</keyword>
<sequence length="120" mass="13551">MANDPVQIPNYGRPKKGKSGTDVAALGLLIGIAFPILGIVVLYFLWSTSGTFGDYLHSFVSFNNAYEMNKASKVLSLSMIANLVPFYYFLNKKQYLAVRGILISMVLFFLLFVMYRFVWS</sequence>
<keyword evidence="1" id="KW-0472">Membrane</keyword>
<evidence type="ECO:0000256" key="1">
    <source>
        <dbReference type="SAM" id="Phobius"/>
    </source>
</evidence>
<feature type="transmembrane region" description="Helical" evidence="1">
    <location>
        <begin position="71"/>
        <end position="90"/>
    </location>
</feature>
<organism evidence="2 3">
    <name type="scientific">Taibaiella lutea</name>
    <dbReference type="NCBI Taxonomy" id="2608001"/>
    <lineage>
        <taxon>Bacteria</taxon>
        <taxon>Pseudomonadati</taxon>
        <taxon>Bacteroidota</taxon>
        <taxon>Chitinophagia</taxon>
        <taxon>Chitinophagales</taxon>
        <taxon>Chitinophagaceae</taxon>
        <taxon>Taibaiella</taxon>
    </lineage>
</organism>
<reference evidence="2 3" key="1">
    <citation type="submission" date="2019-09" db="EMBL/GenBank/DDBJ databases">
        <title>Genome sequence and assembly of Taibaiella sp.</title>
        <authorList>
            <person name="Chhetri G."/>
        </authorList>
    </citation>
    <scope>NUCLEOTIDE SEQUENCE [LARGE SCALE GENOMIC DNA]</scope>
    <source>
        <strain evidence="2 3">KVB11</strain>
    </source>
</reference>
<keyword evidence="3" id="KW-1185">Reference proteome</keyword>
<accession>A0A5M6CPF6</accession>
<proteinExistence type="predicted"/>
<protein>
    <submittedName>
        <fullName evidence="2">Uncharacterized protein</fullName>
    </submittedName>
</protein>
<dbReference type="Proteomes" id="UP000323632">
    <property type="component" value="Unassembled WGS sequence"/>
</dbReference>
<dbReference type="AlphaFoldDB" id="A0A5M6CPF6"/>
<name>A0A5M6CPF6_9BACT</name>
<dbReference type="EMBL" id="VWSH01000001">
    <property type="protein sequence ID" value="KAA5536977.1"/>
    <property type="molecule type" value="Genomic_DNA"/>
</dbReference>
<evidence type="ECO:0000313" key="2">
    <source>
        <dbReference type="EMBL" id="KAA5536977.1"/>
    </source>
</evidence>